<protein>
    <submittedName>
        <fullName evidence="1">Uncharacterized protein</fullName>
    </submittedName>
</protein>
<organism evidence="1">
    <name type="scientific">bioreactor metagenome</name>
    <dbReference type="NCBI Taxonomy" id="1076179"/>
    <lineage>
        <taxon>unclassified sequences</taxon>
        <taxon>metagenomes</taxon>
        <taxon>ecological metagenomes</taxon>
    </lineage>
</organism>
<reference evidence="1" key="1">
    <citation type="submission" date="2019-08" db="EMBL/GenBank/DDBJ databases">
        <authorList>
            <person name="Kucharzyk K."/>
            <person name="Murdoch R.W."/>
            <person name="Higgins S."/>
            <person name="Loffler F."/>
        </authorList>
    </citation>
    <scope>NUCLEOTIDE SEQUENCE</scope>
</reference>
<dbReference type="Pfam" id="PF10712">
    <property type="entry name" value="NAD-GH"/>
    <property type="match status" value="1"/>
</dbReference>
<dbReference type="EMBL" id="VSSQ01021646">
    <property type="protein sequence ID" value="MPM67362.1"/>
    <property type="molecule type" value="Genomic_DNA"/>
</dbReference>
<dbReference type="InterPro" id="IPR019651">
    <property type="entry name" value="Glutamate_DH_NAD-spec"/>
</dbReference>
<sequence length="75" mass="7444">MVGAHLALNRGDGAVGVGDGLTLGNLAHHALAVLGEGYHRGGGAVALRVGNNDSLAAFHHGNAGIGCTKIDTDDF</sequence>
<evidence type="ECO:0000313" key="1">
    <source>
        <dbReference type="EMBL" id="MPM67362.1"/>
    </source>
</evidence>
<name>A0A645BQ88_9ZZZZ</name>
<dbReference type="AlphaFoldDB" id="A0A645BQ88"/>
<accession>A0A645BQ88</accession>
<comment type="caution">
    <text evidence="1">The sequence shown here is derived from an EMBL/GenBank/DDBJ whole genome shotgun (WGS) entry which is preliminary data.</text>
</comment>
<gene>
    <name evidence="1" type="ORF">SDC9_114284</name>
</gene>
<proteinExistence type="predicted"/>